<keyword evidence="1" id="KW-0732">Signal</keyword>
<dbReference type="OrthoDB" id="9880932at2"/>
<organism evidence="2 3">
    <name type="scientific">Undibacterium pigrum</name>
    <dbReference type="NCBI Taxonomy" id="401470"/>
    <lineage>
        <taxon>Bacteria</taxon>
        <taxon>Pseudomonadati</taxon>
        <taxon>Pseudomonadota</taxon>
        <taxon>Betaproteobacteria</taxon>
        <taxon>Burkholderiales</taxon>
        <taxon>Oxalobacteraceae</taxon>
        <taxon>Undibacterium</taxon>
    </lineage>
</organism>
<gene>
    <name evidence="2" type="ORF">DFR42_11238</name>
</gene>
<accession>A0A318IQY8</accession>
<sequence length="256" mass="28950">MKNKILSLFFILSMLSPFSIQAADQSSQPPVNEETLKVCSNLDMYADLAVDGRDSAMPKEVAFNMVKASMNRHLKIPANVLSEYIAVVGKIYELIYADQTIKRGATQATIVDACSHYKGQNADTRYIANYLERNPRSAWDPLKRVPLCENIGQSASNVAVARNKGMSKESVSALVKNGLQNDKLTLRVMPTIINEVFENPDVDTTYIYVYNLRKCAAIENNQKYTELTELKPRIRQCEKLEKEEDRLQCDRKIFGL</sequence>
<feature type="chain" id="PRO_5016278646" evidence="1">
    <location>
        <begin position="23"/>
        <end position="256"/>
    </location>
</feature>
<evidence type="ECO:0000313" key="2">
    <source>
        <dbReference type="EMBL" id="PXX38526.1"/>
    </source>
</evidence>
<dbReference type="EMBL" id="QJKB01000012">
    <property type="protein sequence ID" value="PXX38526.1"/>
    <property type="molecule type" value="Genomic_DNA"/>
</dbReference>
<comment type="caution">
    <text evidence="2">The sequence shown here is derived from an EMBL/GenBank/DDBJ whole genome shotgun (WGS) entry which is preliminary data.</text>
</comment>
<protein>
    <submittedName>
        <fullName evidence="2">Uncharacterized protein</fullName>
    </submittedName>
</protein>
<dbReference type="Proteomes" id="UP000247792">
    <property type="component" value="Unassembled WGS sequence"/>
</dbReference>
<proteinExistence type="predicted"/>
<dbReference type="AlphaFoldDB" id="A0A318IQY8"/>
<name>A0A318IQY8_9BURK</name>
<reference evidence="2 3" key="1">
    <citation type="submission" date="2018-05" db="EMBL/GenBank/DDBJ databases">
        <title>Genomic Encyclopedia of Type Strains, Phase IV (KMG-IV): sequencing the most valuable type-strain genomes for metagenomic binning, comparative biology and taxonomic classification.</title>
        <authorList>
            <person name="Goeker M."/>
        </authorList>
    </citation>
    <scope>NUCLEOTIDE SEQUENCE [LARGE SCALE GENOMIC DNA]</scope>
    <source>
        <strain evidence="2 3">DSM 19792</strain>
    </source>
</reference>
<dbReference type="RefSeq" id="WP_110257682.1">
    <property type="nucleotide sequence ID" value="NZ_QJKB01000012.1"/>
</dbReference>
<evidence type="ECO:0000256" key="1">
    <source>
        <dbReference type="SAM" id="SignalP"/>
    </source>
</evidence>
<evidence type="ECO:0000313" key="3">
    <source>
        <dbReference type="Proteomes" id="UP000247792"/>
    </source>
</evidence>
<feature type="signal peptide" evidence="1">
    <location>
        <begin position="1"/>
        <end position="22"/>
    </location>
</feature>
<keyword evidence="3" id="KW-1185">Reference proteome</keyword>